<dbReference type="AlphaFoldDB" id="A0AAV4D657"/>
<evidence type="ECO:0000313" key="3">
    <source>
        <dbReference type="Proteomes" id="UP000735302"/>
    </source>
</evidence>
<dbReference type="Proteomes" id="UP000735302">
    <property type="component" value="Unassembled WGS sequence"/>
</dbReference>
<reference evidence="2 3" key="1">
    <citation type="journal article" date="2021" name="Elife">
        <title>Chloroplast acquisition without the gene transfer in kleptoplastic sea slugs, Plakobranchus ocellatus.</title>
        <authorList>
            <person name="Maeda T."/>
            <person name="Takahashi S."/>
            <person name="Yoshida T."/>
            <person name="Shimamura S."/>
            <person name="Takaki Y."/>
            <person name="Nagai Y."/>
            <person name="Toyoda A."/>
            <person name="Suzuki Y."/>
            <person name="Arimoto A."/>
            <person name="Ishii H."/>
            <person name="Satoh N."/>
            <person name="Nishiyama T."/>
            <person name="Hasebe M."/>
            <person name="Maruyama T."/>
            <person name="Minagawa J."/>
            <person name="Obokata J."/>
            <person name="Shigenobu S."/>
        </authorList>
    </citation>
    <scope>NUCLEOTIDE SEQUENCE [LARGE SCALE GENOMIC DNA]</scope>
</reference>
<dbReference type="EMBL" id="BLXT01007492">
    <property type="protein sequence ID" value="GFO39421.1"/>
    <property type="molecule type" value="Genomic_DNA"/>
</dbReference>
<keyword evidence="1" id="KW-0812">Transmembrane</keyword>
<feature type="transmembrane region" description="Helical" evidence="1">
    <location>
        <begin position="63"/>
        <end position="81"/>
    </location>
</feature>
<comment type="caution">
    <text evidence="2">The sequence shown here is derived from an EMBL/GenBank/DDBJ whole genome shotgun (WGS) entry which is preliminary data.</text>
</comment>
<sequence length="82" mass="8549">MLASNVSLIGSFRPALGARGEALKVEDLMLWLVPHDESKHKGASSAEVAPSAKGSKSSASVNTAFTVTFYIGLATATLLMIK</sequence>
<evidence type="ECO:0000256" key="1">
    <source>
        <dbReference type="SAM" id="Phobius"/>
    </source>
</evidence>
<protein>
    <submittedName>
        <fullName evidence="2">Uncharacterized protein</fullName>
    </submittedName>
</protein>
<keyword evidence="3" id="KW-1185">Reference proteome</keyword>
<proteinExistence type="predicted"/>
<organism evidence="2 3">
    <name type="scientific">Plakobranchus ocellatus</name>
    <dbReference type="NCBI Taxonomy" id="259542"/>
    <lineage>
        <taxon>Eukaryota</taxon>
        <taxon>Metazoa</taxon>
        <taxon>Spiralia</taxon>
        <taxon>Lophotrochozoa</taxon>
        <taxon>Mollusca</taxon>
        <taxon>Gastropoda</taxon>
        <taxon>Heterobranchia</taxon>
        <taxon>Euthyneura</taxon>
        <taxon>Panpulmonata</taxon>
        <taxon>Sacoglossa</taxon>
        <taxon>Placobranchoidea</taxon>
        <taxon>Plakobranchidae</taxon>
        <taxon>Plakobranchus</taxon>
    </lineage>
</organism>
<gene>
    <name evidence="2" type="ORF">PoB_006592600</name>
</gene>
<name>A0AAV4D657_9GAST</name>
<evidence type="ECO:0000313" key="2">
    <source>
        <dbReference type="EMBL" id="GFO39421.1"/>
    </source>
</evidence>
<accession>A0AAV4D657</accession>
<keyword evidence="1" id="KW-1133">Transmembrane helix</keyword>
<keyword evidence="1" id="KW-0472">Membrane</keyword>